<dbReference type="Gene3D" id="2.60.40.1240">
    <property type="match status" value="1"/>
</dbReference>
<keyword evidence="4" id="KW-1185">Reference proteome</keyword>
<feature type="domain" description="DUF4352" evidence="2">
    <location>
        <begin position="20"/>
        <end position="118"/>
    </location>
</feature>
<accession>A0ABY6ZPN6</accession>
<evidence type="ECO:0000256" key="1">
    <source>
        <dbReference type="ARBA" id="ARBA00022729"/>
    </source>
</evidence>
<evidence type="ECO:0000313" key="4">
    <source>
        <dbReference type="Proteomes" id="UP001164761"/>
    </source>
</evidence>
<evidence type="ECO:0000259" key="2">
    <source>
        <dbReference type="Pfam" id="PF11611"/>
    </source>
</evidence>
<dbReference type="Proteomes" id="UP001164761">
    <property type="component" value="Plasmid unnamed1"/>
</dbReference>
<geneLocation type="plasmid" evidence="3 4">
    <name>unnamed1</name>
</geneLocation>
<keyword evidence="3" id="KW-0614">Plasmid</keyword>
<sequence length="127" mass="13976">MGFAGDLFVQTDKNTTQQYKSVGSGITYIQANGTFWVVRVTMNDAGMNPITVNDNMFTLVSEDGRTYAPDTVAEVDMMSQTSIIMETINPLEDVTGYLVFDMPTNMKPSDVKLQVQNGFNQVALSIS</sequence>
<evidence type="ECO:0000313" key="3">
    <source>
        <dbReference type="EMBL" id="WAH44806.1"/>
    </source>
</evidence>
<dbReference type="Pfam" id="PF11611">
    <property type="entry name" value="DUF4352"/>
    <property type="match status" value="1"/>
</dbReference>
<gene>
    <name evidence="3" type="ORF">NZD89_28530</name>
</gene>
<dbReference type="EMBL" id="CP104068">
    <property type="protein sequence ID" value="WAH44806.1"/>
    <property type="molecule type" value="Genomic_DNA"/>
</dbReference>
<organism evidence="3 4">
    <name type="scientific">Alicyclobacillus fastidiosus</name>
    <dbReference type="NCBI Taxonomy" id="392011"/>
    <lineage>
        <taxon>Bacteria</taxon>
        <taxon>Bacillati</taxon>
        <taxon>Bacillota</taxon>
        <taxon>Bacilli</taxon>
        <taxon>Bacillales</taxon>
        <taxon>Alicyclobacillaceae</taxon>
        <taxon>Alicyclobacillus</taxon>
    </lineage>
</organism>
<dbReference type="RefSeq" id="WP_268008678.1">
    <property type="nucleotide sequence ID" value="NZ_BSUT01000003.1"/>
</dbReference>
<name>A0ABY6ZPN6_9BACL</name>
<proteinExistence type="predicted"/>
<reference evidence="3" key="1">
    <citation type="submission" date="2022-08" db="EMBL/GenBank/DDBJ databases">
        <title>Alicyclobacillus fastidiosus DSM 17978, complete genome.</title>
        <authorList>
            <person name="Wang Q."/>
            <person name="Cai R."/>
            <person name="Wang Z."/>
        </authorList>
    </citation>
    <scope>NUCLEOTIDE SEQUENCE</scope>
    <source>
        <strain evidence="3">DSM 17978</strain>
        <plasmid evidence="3">unnamed1</plasmid>
    </source>
</reference>
<dbReference type="InterPro" id="IPR029051">
    <property type="entry name" value="DUF4352"/>
</dbReference>
<protein>
    <submittedName>
        <fullName evidence="3">DUF4352 domain-containing protein</fullName>
    </submittedName>
</protein>
<keyword evidence="1" id="KW-0732">Signal</keyword>
<dbReference type="InterPro" id="IPR029050">
    <property type="entry name" value="Immunoprotect_excell_Ig-like"/>
</dbReference>